<dbReference type="InParanoid" id="A0A4R6QUH7"/>
<dbReference type="RefSeq" id="WP_133699290.1">
    <property type="nucleotide sequence ID" value="NZ_SNXS01000001.1"/>
</dbReference>
<sequence length="94" mass="10457">MQELYVYYKLEPGQAEAALAAFRQLQAALKLQLPGMQSRLLQRPVTAGAQQTWMEVHSWPQGATPPDGWQALIEAQAEPLPGSQRQVEVFEPLA</sequence>
<dbReference type="OrthoDB" id="8527613at2"/>
<dbReference type="InterPro" id="IPR032556">
    <property type="entry name" value="DUF4936"/>
</dbReference>
<keyword evidence="2" id="KW-1185">Reference proteome</keyword>
<name>A0A4R6QUH7_9BURK</name>
<reference evidence="1 2" key="1">
    <citation type="submission" date="2019-03" db="EMBL/GenBank/DDBJ databases">
        <title>Genomic Encyclopedia of Type Strains, Phase IV (KMG-IV): sequencing the most valuable type-strain genomes for metagenomic binning, comparative biology and taxonomic classification.</title>
        <authorList>
            <person name="Goeker M."/>
        </authorList>
    </citation>
    <scope>NUCLEOTIDE SEQUENCE [LARGE SCALE GENOMIC DNA]</scope>
    <source>
        <strain evidence="1 2">DSM 16998</strain>
    </source>
</reference>
<proteinExistence type="predicted"/>
<dbReference type="Proteomes" id="UP000295361">
    <property type="component" value="Unassembled WGS sequence"/>
</dbReference>
<dbReference type="Pfam" id="PF16290">
    <property type="entry name" value="DUF4936"/>
    <property type="match status" value="1"/>
</dbReference>
<evidence type="ECO:0000313" key="1">
    <source>
        <dbReference type="EMBL" id="TDP74679.1"/>
    </source>
</evidence>
<dbReference type="AlphaFoldDB" id="A0A4R6QUH7"/>
<evidence type="ECO:0000313" key="2">
    <source>
        <dbReference type="Proteomes" id="UP000295361"/>
    </source>
</evidence>
<accession>A0A4R6QUH7</accession>
<organism evidence="1 2">
    <name type="scientific">Roseateles toxinivorans</name>
    <dbReference type="NCBI Taxonomy" id="270368"/>
    <lineage>
        <taxon>Bacteria</taxon>
        <taxon>Pseudomonadati</taxon>
        <taxon>Pseudomonadota</taxon>
        <taxon>Betaproteobacteria</taxon>
        <taxon>Burkholderiales</taxon>
        <taxon>Sphaerotilaceae</taxon>
        <taxon>Roseateles</taxon>
    </lineage>
</organism>
<dbReference type="EMBL" id="SNXS01000001">
    <property type="protein sequence ID" value="TDP74679.1"/>
    <property type="molecule type" value="Genomic_DNA"/>
</dbReference>
<protein>
    <submittedName>
        <fullName evidence="1">Uncharacterized protein DUF4936</fullName>
    </submittedName>
</protein>
<gene>
    <name evidence="1" type="ORF">DES47_101743</name>
</gene>
<comment type="caution">
    <text evidence="1">The sequence shown here is derived from an EMBL/GenBank/DDBJ whole genome shotgun (WGS) entry which is preliminary data.</text>
</comment>